<name>A0A1M6L5Y6_9CLOT</name>
<sequence>MKKPGICLVELLVYIFIMCTFCNTSFILCRSIIESEKNMTLSKSVMQCRDFIIIGKNICREKCKSGYIIFDSDTRQMKFYIGVHCEKKLQILDDVEIRKITFELSRINIDNTGYIKNAGSIYFVRGKEEKKLSVGVYTNYVNEE</sequence>
<evidence type="ECO:0000256" key="1">
    <source>
        <dbReference type="SAM" id="Phobius"/>
    </source>
</evidence>
<protein>
    <submittedName>
        <fullName evidence="2">Uncharacterized protein</fullName>
    </submittedName>
</protein>
<dbReference type="EMBL" id="FRAD01000005">
    <property type="protein sequence ID" value="SHJ66621.1"/>
    <property type="molecule type" value="Genomic_DNA"/>
</dbReference>
<keyword evidence="1" id="KW-0812">Transmembrane</keyword>
<proteinExistence type="predicted"/>
<dbReference type="RefSeq" id="WP_072902256.1">
    <property type="nucleotide sequence ID" value="NZ_FRAD01000005.1"/>
</dbReference>
<evidence type="ECO:0000313" key="3">
    <source>
        <dbReference type="Proteomes" id="UP000183952"/>
    </source>
</evidence>
<keyword evidence="1" id="KW-1133">Transmembrane helix</keyword>
<accession>A0A1M6L5Y6</accession>
<dbReference type="STRING" id="1121331.SAMN02745248_00636"/>
<reference evidence="2 3" key="1">
    <citation type="submission" date="2016-11" db="EMBL/GenBank/DDBJ databases">
        <authorList>
            <person name="Jaros S."/>
            <person name="Januszkiewicz K."/>
            <person name="Wedrychowicz H."/>
        </authorList>
    </citation>
    <scope>NUCLEOTIDE SEQUENCE [LARGE SCALE GENOMIC DNA]</scope>
    <source>
        <strain evidence="2 3">DSM 3090</strain>
    </source>
</reference>
<keyword evidence="3" id="KW-1185">Reference proteome</keyword>
<evidence type="ECO:0000313" key="2">
    <source>
        <dbReference type="EMBL" id="SHJ66621.1"/>
    </source>
</evidence>
<keyword evidence="1" id="KW-0472">Membrane</keyword>
<dbReference type="Proteomes" id="UP000183952">
    <property type="component" value="Unassembled WGS sequence"/>
</dbReference>
<organism evidence="2 3">
    <name type="scientific">Hathewaya proteolytica DSM 3090</name>
    <dbReference type="NCBI Taxonomy" id="1121331"/>
    <lineage>
        <taxon>Bacteria</taxon>
        <taxon>Bacillati</taxon>
        <taxon>Bacillota</taxon>
        <taxon>Clostridia</taxon>
        <taxon>Eubacteriales</taxon>
        <taxon>Clostridiaceae</taxon>
        <taxon>Hathewaya</taxon>
    </lineage>
</organism>
<gene>
    <name evidence="2" type="ORF">SAMN02745248_00636</name>
</gene>
<dbReference type="OrthoDB" id="1926973at2"/>
<dbReference type="AlphaFoldDB" id="A0A1M6L5Y6"/>
<feature type="transmembrane region" description="Helical" evidence="1">
    <location>
        <begin position="12"/>
        <end position="33"/>
    </location>
</feature>